<evidence type="ECO:0000313" key="3">
    <source>
        <dbReference type="EMBL" id="UXI65927.1"/>
    </source>
</evidence>
<evidence type="ECO:0000259" key="2">
    <source>
        <dbReference type="Pfam" id="PF08241"/>
    </source>
</evidence>
<dbReference type="InterPro" id="IPR013216">
    <property type="entry name" value="Methyltransf_11"/>
</dbReference>
<dbReference type="PANTHER" id="PTHR44068:SF11">
    <property type="entry name" value="GERANYL DIPHOSPHATE 2-C-METHYLTRANSFERASE"/>
    <property type="match status" value="1"/>
</dbReference>
<dbReference type="PANTHER" id="PTHR44068">
    <property type="entry name" value="ZGC:194242"/>
    <property type="match status" value="1"/>
</dbReference>
<dbReference type="GO" id="GO:0032259">
    <property type="term" value="P:methylation"/>
    <property type="evidence" value="ECO:0007669"/>
    <property type="project" value="UniProtKB-KW"/>
</dbReference>
<protein>
    <submittedName>
        <fullName evidence="3">Class I SAM-dependent methyltransferase</fullName>
    </submittedName>
</protein>
<evidence type="ECO:0000256" key="1">
    <source>
        <dbReference type="ARBA" id="ARBA00022679"/>
    </source>
</evidence>
<dbReference type="SUPFAM" id="SSF53335">
    <property type="entry name" value="S-adenosyl-L-methionine-dependent methyltransferases"/>
    <property type="match status" value="1"/>
</dbReference>
<evidence type="ECO:0000313" key="4">
    <source>
        <dbReference type="Proteomes" id="UP001064632"/>
    </source>
</evidence>
<dbReference type="Gene3D" id="3.40.50.150">
    <property type="entry name" value="Vaccinia Virus protein VP39"/>
    <property type="match status" value="1"/>
</dbReference>
<dbReference type="GO" id="GO:0008168">
    <property type="term" value="F:methyltransferase activity"/>
    <property type="evidence" value="ECO:0007669"/>
    <property type="project" value="UniProtKB-KW"/>
</dbReference>
<organism evidence="3 4">
    <name type="scientific">Tahibacter amnicola</name>
    <dbReference type="NCBI Taxonomy" id="2976241"/>
    <lineage>
        <taxon>Bacteria</taxon>
        <taxon>Pseudomonadati</taxon>
        <taxon>Pseudomonadota</taxon>
        <taxon>Gammaproteobacteria</taxon>
        <taxon>Lysobacterales</taxon>
        <taxon>Rhodanobacteraceae</taxon>
        <taxon>Tahibacter</taxon>
    </lineage>
</organism>
<keyword evidence="3" id="KW-0489">Methyltransferase</keyword>
<keyword evidence="1" id="KW-0808">Transferase</keyword>
<name>A0ABY6B825_9GAMM</name>
<dbReference type="EMBL" id="CP104694">
    <property type="protein sequence ID" value="UXI65927.1"/>
    <property type="molecule type" value="Genomic_DNA"/>
</dbReference>
<feature type="domain" description="Methyltransferase type 11" evidence="2">
    <location>
        <begin position="122"/>
        <end position="215"/>
    </location>
</feature>
<dbReference type="InterPro" id="IPR029063">
    <property type="entry name" value="SAM-dependent_MTases_sf"/>
</dbReference>
<dbReference type="RefSeq" id="WP_261692922.1">
    <property type="nucleotide sequence ID" value="NZ_CP104694.1"/>
</dbReference>
<gene>
    <name evidence="3" type="ORF">N4264_14305</name>
</gene>
<dbReference type="CDD" id="cd02440">
    <property type="entry name" value="AdoMet_MTases"/>
    <property type="match status" value="1"/>
</dbReference>
<dbReference type="Proteomes" id="UP001064632">
    <property type="component" value="Chromosome"/>
</dbReference>
<proteinExistence type="predicted"/>
<keyword evidence="4" id="KW-1185">Reference proteome</keyword>
<dbReference type="Pfam" id="PF08241">
    <property type="entry name" value="Methyltransf_11"/>
    <property type="match status" value="1"/>
</dbReference>
<dbReference type="InterPro" id="IPR050447">
    <property type="entry name" value="Erg6_SMT_methyltransf"/>
</dbReference>
<sequence length="337" mass="37792">MFGDFSMGRGAVEMKKSGALAADDIHKFWHSIFLINSGHAVASDEAKQACKEAIKALYDFGSRNLHDGMVWNWGCSDAAVDARIKKSVPLYDAVSSDGFSEQLYCFALNAIGLDDLSDKRVLDVGCGFGEGLNFASRVFGFQNAVGLDLCRNAIDRANARLSRPGLLFVCGDAEELPFDDGELDIVVNIESSHTYPDLSRFLKEVARVLRPGGYFSHVDLFTDDRYRQFVALKPESGLEWLAETDITDRVKEAIRARMRPGSFLRRALAKQQRDTPMLLRMLSGSLALANFGADFAGHQYTRWERLMQSMFVRMLKRSGSLQPVRFTRYLHHLARKV</sequence>
<accession>A0ABY6B825</accession>
<reference evidence="3" key="1">
    <citation type="submission" date="2022-09" db="EMBL/GenBank/DDBJ databases">
        <title>Tahibacter sp. nov., isolated from a fresh water.</title>
        <authorList>
            <person name="Baek J.H."/>
            <person name="Lee J.K."/>
            <person name="Kim J.M."/>
            <person name="Jeon C.O."/>
        </authorList>
    </citation>
    <scope>NUCLEOTIDE SEQUENCE</scope>
    <source>
        <strain evidence="3">W38</strain>
    </source>
</reference>